<name>A0A7J7K150_BUGNE</name>
<dbReference type="Proteomes" id="UP000593567">
    <property type="component" value="Unassembled WGS sequence"/>
</dbReference>
<feature type="domain" description="TBC1" evidence="1">
    <location>
        <begin position="23"/>
        <end position="131"/>
    </location>
</feature>
<comment type="caution">
    <text evidence="2">The sequence shown here is derived from an EMBL/GenBank/DDBJ whole genome shotgun (WGS) entry which is preliminary data.</text>
</comment>
<protein>
    <submittedName>
        <fullName evidence="2">TBC1D23</fullName>
    </submittedName>
</protein>
<proteinExistence type="predicted"/>
<dbReference type="Pfam" id="PF19430">
    <property type="entry name" value="TBC1D23_C"/>
    <property type="match status" value="1"/>
</dbReference>
<keyword evidence="3" id="KW-1185">Reference proteome</keyword>
<dbReference type="AlphaFoldDB" id="A0A7J7K150"/>
<dbReference type="CDD" id="cd20788">
    <property type="entry name" value="TBC1D23_C-like"/>
    <property type="match status" value="1"/>
</dbReference>
<evidence type="ECO:0000313" key="3">
    <source>
        <dbReference type="Proteomes" id="UP000593567"/>
    </source>
</evidence>
<dbReference type="InterPro" id="IPR045799">
    <property type="entry name" value="TBC1D23_C"/>
</dbReference>
<sequence>MDKSKRRQLYTRDSTAQLMALGSSGMTDERSEIGTVMLLKDISESKSTRFHCDCEHVKDSEQLIPSYLVVTDKYLYVLRMTEQENRYIVKLRRQISTIMKITKKARAPDVIKIEYGSRDQTDTHITDTDKFRIPKKADTFIHVLKSIRSSPSPPRSST</sequence>
<gene>
    <name evidence="2" type="ORF">EB796_009739</name>
</gene>
<accession>A0A7J7K150</accession>
<evidence type="ECO:0000259" key="1">
    <source>
        <dbReference type="Pfam" id="PF19430"/>
    </source>
</evidence>
<evidence type="ECO:0000313" key="2">
    <source>
        <dbReference type="EMBL" id="KAF6031947.1"/>
    </source>
</evidence>
<organism evidence="2 3">
    <name type="scientific">Bugula neritina</name>
    <name type="common">Brown bryozoan</name>
    <name type="synonym">Sertularia neritina</name>
    <dbReference type="NCBI Taxonomy" id="10212"/>
    <lineage>
        <taxon>Eukaryota</taxon>
        <taxon>Metazoa</taxon>
        <taxon>Spiralia</taxon>
        <taxon>Lophotrochozoa</taxon>
        <taxon>Bryozoa</taxon>
        <taxon>Gymnolaemata</taxon>
        <taxon>Cheilostomatida</taxon>
        <taxon>Flustrina</taxon>
        <taxon>Buguloidea</taxon>
        <taxon>Bugulidae</taxon>
        <taxon>Bugula</taxon>
    </lineage>
</organism>
<dbReference type="EMBL" id="VXIV02001553">
    <property type="protein sequence ID" value="KAF6031947.1"/>
    <property type="molecule type" value="Genomic_DNA"/>
</dbReference>
<reference evidence="2" key="1">
    <citation type="submission" date="2020-06" db="EMBL/GenBank/DDBJ databases">
        <title>Draft genome of Bugula neritina, a colonial animal packing powerful symbionts and potential medicines.</title>
        <authorList>
            <person name="Rayko M."/>
        </authorList>
    </citation>
    <scope>NUCLEOTIDE SEQUENCE [LARGE SCALE GENOMIC DNA]</scope>
    <source>
        <strain evidence="2">Kwan_BN1</strain>
    </source>
</reference>
<dbReference type="OrthoDB" id="73307at2759"/>